<dbReference type="Pfam" id="PF00014">
    <property type="entry name" value="Kunitz_BPTI"/>
    <property type="match status" value="1"/>
</dbReference>
<dbReference type="InterPro" id="IPR020901">
    <property type="entry name" value="Prtase_inh_Kunz-CS"/>
</dbReference>
<dbReference type="InterPro" id="IPR050098">
    <property type="entry name" value="TFPI/VKTCI-like"/>
</dbReference>
<evidence type="ECO:0000313" key="5">
    <source>
        <dbReference type="Ensembl" id="ENSBIXP00000014206.1"/>
    </source>
</evidence>
<dbReference type="PRINTS" id="PR00759">
    <property type="entry name" value="BASICPTASE"/>
</dbReference>
<comment type="subcellular location">
    <subcellularLocation>
        <location evidence="1">Secreted</location>
    </subcellularLocation>
</comment>
<dbReference type="Gene3D" id="4.10.410.10">
    <property type="entry name" value="Pancreatic trypsin inhibitor Kunitz domain"/>
    <property type="match status" value="1"/>
</dbReference>
<reference evidence="5" key="3">
    <citation type="submission" date="2025-09" db="UniProtKB">
        <authorList>
            <consortium name="Ensembl"/>
        </authorList>
    </citation>
    <scope>IDENTIFICATION</scope>
</reference>
<keyword evidence="2" id="KW-0964">Secreted</keyword>
<dbReference type="AlphaFoldDB" id="A0A4W2CQS1"/>
<evidence type="ECO:0000256" key="1">
    <source>
        <dbReference type="ARBA" id="ARBA00004613"/>
    </source>
</evidence>
<dbReference type="PROSITE" id="PS50279">
    <property type="entry name" value="BPTI_KUNITZ_2"/>
    <property type="match status" value="1"/>
</dbReference>
<protein>
    <recommendedName>
        <fullName evidence="4">BPTI/Kunitz inhibitor domain-containing protein</fullName>
    </recommendedName>
</protein>
<dbReference type="PANTHER" id="PTHR10083:SF367">
    <property type="entry name" value="SPLEEN TRYPSIN INHIBITOR I"/>
    <property type="match status" value="1"/>
</dbReference>
<name>A0A4W2CQS1_BOBOX</name>
<proteinExistence type="predicted"/>
<evidence type="ECO:0000256" key="3">
    <source>
        <dbReference type="ARBA" id="ARBA00023157"/>
    </source>
</evidence>
<dbReference type="STRING" id="30522.A0A4W2CQS1"/>
<dbReference type="SUPFAM" id="SSF57362">
    <property type="entry name" value="BPTI-like"/>
    <property type="match status" value="1"/>
</dbReference>
<evidence type="ECO:0000313" key="6">
    <source>
        <dbReference type="Proteomes" id="UP000314981"/>
    </source>
</evidence>
<evidence type="ECO:0000256" key="2">
    <source>
        <dbReference type="ARBA" id="ARBA00022525"/>
    </source>
</evidence>
<dbReference type="PROSITE" id="PS00280">
    <property type="entry name" value="BPTI_KUNITZ_1"/>
    <property type="match status" value="1"/>
</dbReference>
<evidence type="ECO:0000259" key="4">
    <source>
        <dbReference type="PROSITE" id="PS50279"/>
    </source>
</evidence>
<keyword evidence="6" id="KW-1185">Reference proteome</keyword>
<dbReference type="FunFam" id="4.10.410.10:FF:000005">
    <property type="entry name" value="Pancreatic trypsin inhibitor"/>
    <property type="match status" value="1"/>
</dbReference>
<accession>A0A4W2CQS1</accession>
<dbReference type="PANTHER" id="PTHR10083">
    <property type="entry name" value="KUNITZ-TYPE PROTEASE INHIBITOR-RELATED"/>
    <property type="match status" value="1"/>
</dbReference>
<dbReference type="GO" id="GO:0004867">
    <property type="term" value="F:serine-type endopeptidase inhibitor activity"/>
    <property type="evidence" value="ECO:0007669"/>
    <property type="project" value="InterPro"/>
</dbReference>
<dbReference type="Proteomes" id="UP000314981">
    <property type="component" value="Chromosome 13"/>
</dbReference>
<dbReference type="InterPro" id="IPR036880">
    <property type="entry name" value="Kunitz_BPTI_sf"/>
</dbReference>
<dbReference type="GO" id="GO:0005615">
    <property type="term" value="C:extracellular space"/>
    <property type="evidence" value="ECO:0007669"/>
    <property type="project" value="TreeGrafter"/>
</dbReference>
<reference evidence="5 6" key="1">
    <citation type="submission" date="2018-11" db="EMBL/GenBank/DDBJ databases">
        <title>Haplotype-resolved cattle genomes.</title>
        <authorList>
            <person name="Low W.Y."/>
            <person name="Tearle R."/>
            <person name="Bickhart D.M."/>
            <person name="Rosen B.D."/>
            <person name="Koren S."/>
            <person name="Rhie A."/>
            <person name="Hiendleder S."/>
            <person name="Phillippy A.M."/>
            <person name="Smith T.P.L."/>
            <person name="Williams J.L."/>
        </authorList>
    </citation>
    <scope>NUCLEOTIDE SEQUENCE [LARGE SCALE GENOMIC DNA]</scope>
</reference>
<reference evidence="5" key="2">
    <citation type="submission" date="2025-08" db="UniProtKB">
        <authorList>
            <consortium name="Ensembl"/>
        </authorList>
    </citation>
    <scope>IDENTIFICATION</scope>
</reference>
<feature type="domain" description="BPTI/Kunitz inhibitor" evidence="4">
    <location>
        <begin position="146"/>
        <end position="196"/>
    </location>
</feature>
<dbReference type="CDD" id="cd22592">
    <property type="entry name" value="Kunitz_BPTI"/>
    <property type="match status" value="1"/>
</dbReference>
<sequence>AKTYLWPGCWCHTLECWPPGCPGGPEGLRRGRAGSSSWPCKEGSWGKLGVDCAFHTPGEGWEQEIRRGERSSLSSLPSLSPAPTLHLGYEKHSQPPAFPRSPPCKAMKMSRLCLSVALLVLLGTLAASTPGCDTSNQAKAQWPDFCLEPPYTGPCKAKMIRYFYNAKAGFCETFVYGGCKAKSNNFRSAEDCMRTCGGAIGPRENL</sequence>
<organism evidence="5 6">
    <name type="scientific">Bos indicus x Bos taurus</name>
    <name type="common">Hybrid cattle</name>
    <dbReference type="NCBI Taxonomy" id="30522"/>
    <lineage>
        <taxon>Eukaryota</taxon>
        <taxon>Metazoa</taxon>
        <taxon>Chordata</taxon>
        <taxon>Craniata</taxon>
        <taxon>Vertebrata</taxon>
        <taxon>Euteleostomi</taxon>
        <taxon>Mammalia</taxon>
        <taxon>Eutheria</taxon>
        <taxon>Laurasiatheria</taxon>
        <taxon>Artiodactyla</taxon>
        <taxon>Ruminantia</taxon>
        <taxon>Pecora</taxon>
        <taxon>Bovidae</taxon>
        <taxon>Bovinae</taxon>
        <taxon>Bos</taxon>
    </lineage>
</organism>
<dbReference type="Ensembl" id="ENSBIXT00000024985.1">
    <property type="protein sequence ID" value="ENSBIXP00000014206.1"/>
    <property type="gene ID" value="ENSBIXG00000018948.1"/>
</dbReference>
<dbReference type="InterPro" id="IPR002223">
    <property type="entry name" value="Kunitz_BPTI"/>
</dbReference>
<keyword evidence="3" id="KW-1015">Disulfide bond</keyword>
<dbReference type="SMART" id="SM00131">
    <property type="entry name" value="KU"/>
    <property type="match status" value="1"/>
</dbReference>